<dbReference type="RefSeq" id="WP_187150501.1">
    <property type="nucleotide sequence ID" value="NZ_LWUJ01000012.1"/>
</dbReference>
<protein>
    <submittedName>
        <fullName evidence="1">Uncharacterized protein</fullName>
    </submittedName>
</protein>
<reference evidence="2" key="1">
    <citation type="submission" date="2016-04" db="EMBL/GenBank/DDBJ databases">
        <authorList>
            <person name="Quiroz-Castaneda R.E."/>
            <person name="Martinez-Ocampo F."/>
        </authorList>
    </citation>
    <scope>NUCLEOTIDE SEQUENCE [LARGE SCALE GENOMIC DNA]</scope>
    <source>
        <strain evidence="2">INIFAP01</strain>
    </source>
</reference>
<comment type="caution">
    <text evidence="1">The sequence shown here is derived from an EMBL/GenBank/DDBJ whole genome shotgun (WGS) entry which is preliminary data.</text>
</comment>
<name>A0A1A9QDF4_9MOLU</name>
<sequence length="59" mass="6845">MKNNENKFHAEIGCLQGLKGDAKDIELIEGWWNKKEKSRSAFSFFCTKAKYDIFQPSTD</sequence>
<dbReference type="EMBL" id="LWUJ01000012">
    <property type="protein sequence ID" value="OAL10114.1"/>
    <property type="molecule type" value="Genomic_DNA"/>
</dbReference>
<evidence type="ECO:0000313" key="1">
    <source>
        <dbReference type="EMBL" id="OAL10114.1"/>
    </source>
</evidence>
<dbReference type="AlphaFoldDB" id="A0A1A9QDF4"/>
<proteinExistence type="predicted"/>
<evidence type="ECO:0000313" key="2">
    <source>
        <dbReference type="Proteomes" id="UP000077623"/>
    </source>
</evidence>
<organism evidence="1 2">
    <name type="scientific">Candidatus Mycoplasma haematobovis</name>
    <dbReference type="NCBI Taxonomy" id="432608"/>
    <lineage>
        <taxon>Bacteria</taxon>
        <taxon>Bacillati</taxon>
        <taxon>Mycoplasmatota</taxon>
        <taxon>Mollicutes</taxon>
        <taxon>Mycoplasmataceae</taxon>
        <taxon>Mycoplasma</taxon>
    </lineage>
</organism>
<accession>A0A1A9QDF4</accession>
<keyword evidence="2" id="KW-1185">Reference proteome</keyword>
<gene>
    <name evidence="1" type="ORF">A6V39_04335</name>
</gene>
<dbReference type="Proteomes" id="UP000077623">
    <property type="component" value="Unassembled WGS sequence"/>
</dbReference>